<evidence type="ECO:0000256" key="2">
    <source>
        <dbReference type="ARBA" id="ARBA00022670"/>
    </source>
</evidence>
<evidence type="ECO:0000313" key="7">
    <source>
        <dbReference type="EMBL" id="EER69154.1"/>
    </source>
</evidence>
<keyword evidence="5" id="KW-0732">Signal</keyword>
<keyword evidence="3" id="KW-0378">Hydrolase</keyword>
<dbReference type="GO" id="GO:0006508">
    <property type="term" value="P:proteolysis"/>
    <property type="evidence" value="ECO:0007669"/>
    <property type="project" value="UniProtKB-KW"/>
</dbReference>
<organism evidence="7 8">
    <name type="scientific">Gemella haemolysans ATCC 10379</name>
    <dbReference type="NCBI Taxonomy" id="546270"/>
    <lineage>
        <taxon>Bacteria</taxon>
        <taxon>Bacillati</taxon>
        <taxon>Bacillota</taxon>
        <taxon>Bacilli</taxon>
        <taxon>Bacillales</taxon>
        <taxon>Gemellaceae</taxon>
        <taxon>Gemella</taxon>
    </lineage>
</organism>
<dbReference type="Proteomes" id="UP000006004">
    <property type="component" value="Unassembled WGS sequence"/>
</dbReference>
<dbReference type="GO" id="GO:0008234">
    <property type="term" value="F:cysteine-type peptidase activity"/>
    <property type="evidence" value="ECO:0007669"/>
    <property type="project" value="UniProtKB-KW"/>
</dbReference>
<dbReference type="PROSITE" id="PS51935">
    <property type="entry name" value="NLPC_P60"/>
    <property type="match status" value="1"/>
</dbReference>
<reference evidence="7" key="1">
    <citation type="submission" date="2009-01" db="EMBL/GenBank/DDBJ databases">
        <authorList>
            <person name="Fulton L."/>
            <person name="Clifton S."/>
            <person name="Chinwalla A.T."/>
            <person name="Mitreva M."/>
            <person name="Sodergren E."/>
            <person name="Weinstock G."/>
            <person name="Clifton S."/>
            <person name="Dooling D.J."/>
            <person name="Fulton B."/>
            <person name="Minx P."/>
            <person name="Pepin K.H."/>
            <person name="Johnson M."/>
            <person name="Bhonagiri V."/>
            <person name="Nash W.E."/>
            <person name="Mardis E.R."/>
            <person name="Wilson R.K."/>
        </authorList>
    </citation>
    <scope>NUCLEOTIDE SEQUENCE [LARGE SCALE GENOMIC DNA]</scope>
    <source>
        <strain evidence="7">ATCC 10379</strain>
    </source>
</reference>
<dbReference type="OrthoDB" id="9813118at2"/>
<protein>
    <submittedName>
        <fullName evidence="7">NlpC/P60 family protein</fullName>
    </submittedName>
</protein>
<comment type="similarity">
    <text evidence="1">Belongs to the peptidase C40 family.</text>
</comment>
<dbReference type="eggNOG" id="COG0791">
    <property type="taxonomic scope" value="Bacteria"/>
</dbReference>
<keyword evidence="4" id="KW-0788">Thiol protease</keyword>
<evidence type="ECO:0000256" key="5">
    <source>
        <dbReference type="SAM" id="SignalP"/>
    </source>
</evidence>
<evidence type="ECO:0000256" key="4">
    <source>
        <dbReference type="ARBA" id="ARBA00022807"/>
    </source>
</evidence>
<gene>
    <name evidence="7" type="ORF">GEMHA0001_0042</name>
</gene>
<dbReference type="SUPFAM" id="SSF54001">
    <property type="entry name" value="Cysteine proteinases"/>
    <property type="match status" value="1"/>
</dbReference>
<proteinExistence type="inferred from homology"/>
<feature type="signal peptide" evidence="5">
    <location>
        <begin position="1"/>
        <end position="22"/>
    </location>
</feature>
<dbReference type="InterPro" id="IPR038765">
    <property type="entry name" value="Papain-like_cys_pep_sf"/>
</dbReference>
<evidence type="ECO:0000259" key="6">
    <source>
        <dbReference type="PROSITE" id="PS51935"/>
    </source>
</evidence>
<keyword evidence="8" id="KW-1185">Reference proteome</keyword>
<evidence type="ECO:0000256" key="1">
    <source>
        <dbReference type="ARBA" id="ARBA00007074"/>
    </source>
</evidence>
<feature type="domain" description="NlpC/P60" evidence="6">
    <location>
        <begin position="65"/>
        <end position="186"/>
    </location>
</feature>
<dbReference type="InterPro" id="IPR000064">
    <property type="entry name" value="NLP_P60_dom"/>
</dbReference>
<dbReference type="RefSeq" id="WP_004392764.1">
    <property type="nucleotide sequence ID" value="NZ_ACDZ02000004.1"/>
</dbReference>
<name>C5NUE0_9BACL</name>
<dbReference type="GeneID" id="93288914"/>
<sequence length="186" mass="19151">MKNKKLLIGASLITMLTTGVIGGVTPIQNASAHDISANQVTTQYTVTDATQVNQEGGVSTTVTQLNAQETTNSQVSSSSKGAAIYQAALSQVGTIQDCTMLVTNALKSVGINYHDWPAGYMSLGTIVSASEAQPGDLIYYANGGMGLAHIAVYAGNGKAIHGGWLGNQTVVNSADIGSGAVYIRVK</sequence>
<keyword evidence="2" id="KW-0645">Protease</keyword>
<accession>C5NUE0</accession>
<feature type="chain" id="PRO_5038834865" evidence="5">
    <location>
        <begin position="23"/>
        <end position="186"/>
    </location>
</feature>
<comment type="caution">
    <text evidence="7">The sequence shown here is derived from an EMBL/GenBank/DDBJ whole genome shotgun (WGS) entry which is preliminary data.</text>
</comment>
<dbReference type="EMBL" id="ACDZ02000004">
    <property type="protein sequence ID" value="EER69154.1"/>
    <property type="molecule type" value="Genomic_DNA"/>
</dbReference>
<dbReference type="AlphaFoldDB" id="C5NUE0"/>
<dbReference type="Pfam" id="PF00877">
    <property type="entry name" value="NLPC_P60"/>
    <property type="match status" value="1"/>
</dbReference>
<reference evidence="7" key="2">
    <citation type="submission" date="2009-06" db="EMBL/GenBank/DDBJ databases">
        <authorList>
            <person name="Sebastian Y."/>
            <person name="Madupu R."/>
            <person name="Durkin A.S."/>
            <person name="Torralba M."/>
            <person name="Methe B."/>
            <person name="Sutton G.G."/>
            <person name="Strausberg R.L."/>
            <person name="Nelson K.E."/>
        </authorList>
    </citation>
    <scope>NUCLEOTIDE SEQUENCE [LARGE SCALE GENOMIC DNA]</scope>
    <source>
        <strain evidence="7">ATCC 10379</strain>
    </source>
</reference>
<dbReference type="Gene3D" id="3.90.1720.10">
    <property type="entry name" value="endopeptidase domain like (from Nostoc punctiforme)"/>
    <property type="match status" value="1"/>
</dbReference>
<evidence type="ECO:0000256" key="3">
    <source>
        <dbReference type="ARBA" id="ARBA00022801"/>
    </source>
</evidence>
<evidence type="ECO:0000313" key="8">
    <source>
        <dbReference type="Proteomes" id="UP000006004"/>
    </source>
</evidence>